<dbReference type="Gene3D" id="3.10.110.10">
    <property type="entry name" value="Ubiquitin Conjugating Enzyme"/>
    <property type="match status" value="1"/>
</dbReference>
<dbReference type="InterPro" id="IPR023313">
    <property type="entry name" value="UBQ-conjugating_AS"/>
</dbReference>
<dbReference type="PROSITE" id="PS00183">
    <property type="entry name" value="UBC_1"/>
    <property type="match status" value="1"/>
</dbReference>
<accession>M2XRW4</accession>
<dbReference type="InterPro" id="IPR016135">
    <property type="entry name" value="UBQ-conjugating_enzyme/RWD"/>
</dbReference>
<keyword evidence="4" id="KW-0067">ATP-binding</keyword>
<dbReference type="PROSITE" id="PS50127">
    <property type="entry name" value="UBC_2"/>
    <property type="match status" value="1"/>
</dbReference>
<dbReference type="CDD" id="cd00195">
    <property type="entry name" value="UBCc_UEV"/>
    <property type="match status" value="1"/>
</dbReference>
<gene>
    <name evidence="6" type="ORF">Gasu_61800</name>
</gene>
<dbReference type="InterPro" id="IPR050113">
    <property type="entry name" value="Ub_conjugating_enzyme"/>
</dbReference>
<evidence type="ECO:0000256" key="2">
    <source>
        <dbReference type="ARBA" id="ARBA00022786"/>
    </source>
</evidence>
<protein>
    <submittedName>
        <fullName evidence="6">Ubiquitin-conjugating enzyme 29</fullName>
    </submittedName>
</protein>
<feature type="domain" description="UBC core" evidence="5">
    <location>
        <begin position="4"/>
        <end position="154"/>
    </location>
</feature>
<dbReference type="Proteomes" id="UP000030680">
    <property type="component" value="Unassembled WGS sequence"/>
</dbReference>
<dbReference type="RefSeq" id="XP_005702699.1">
    <property type="nucleotide sequence ID" value="XM_005702642.1"/>
</dbReference>
<evidence type="ECO:0000313" key="6">
    <source>
        <dbReference type="EMBL" id="EME26179.1"/>
    </source>
</evidence>
<dbReference type="SUPFAM" id="SSF54495">
    <property type="entry name" value="UBC-like"/>
    <property type="match status" value="1"/>
</dbReference>
<keyword evidence="1" id="KW-0808">Transferase</keyword>
<keyword evidence="2 4" id="KW-0833">Ubl conjugation pathway</keyword>
<dbReference type="Gramene" id="EME26179">
    <property type="protein sequence ID" value="EME26179"/>
    <property type="gene ID" value="Gasu_61800"/>
</dbReference>
<dbReference type="eggNOG" id="KOG0424">
    <property type="taxonomic scope" value="Eukaryota"/>
</dbReference>
<reference evidence="7" key="1">
    <citation type="journal article" date="2013" name="Science">
        <title>Gene transfer from bacteria and archaea facilitated evolution of an extremophilic eukaryote.</title>
        <authorList>
            <person name="Schonknecht G."/>
            <person name="Chen W.H."/>
            <person name="Ternes C.M."/>
            <person name="Barbier G.G."/>
            <person name="Shrestha R.P."/>
            <person name="Stanke M."/>
            <person name="Brautigam A."/>
            <person name="Baker B.J."/>
            <person name="Banfield J.F."/>
            <person name="Garavito R.M."/>
            <person name="Carr K."/>
            <person name="Wilkerson C."/>
            <person name="Rensing S.A."/>
            <person name="Gagneul D."/>
            <person name="Dickenson N.E."/>
            <person name="Oesterhelt C."/>
            <person name="Lercher M.J."/>
            <person name="Weber A.P."/>
        </authorList>
    </citation>
    <scope>NUCLEOTIDE SEQUENCE [LARGE SCALE GENOMIC DNA]</scope>
    <source>
        <strain evidence="7">074W</strain>
    </source>
</reference>
<dbReference type="SMART" id="SM00212">
    <property type="entry name" value="UBCc"/>
    <property type="match status" value="1"/>
</dbReference>
<feature type="active site" description="Glycyl thioester intermediate" evidence="3">
    <location>
        <position position="90"/>
    </location>
</feature>
<dbReference type="EMBL" id="KB454586">
    <property type="protein sequence ID" value="EME26179.1"/>
    <property type="molecule type" value="Genomic_DNA"/>
</dbReference>
<sequence>MAFVSNKRLYNDLVELSFSDYPKVSVDWSSVEENCSLVKMNLWCENLSCPYNGFILPVTMEFVNYPHSHPFLKFEVDVFHPNVYQNGNVCLNILSVKEWSPGITLRVIFITLLQLLAAPNASDSARSEAGEAYMAGNWEQQVVQVLINSNCKRI</sequence>
<evidence type="ECO:0000259" key="5">
    <source>
        <dbReference type="PROSITE" id="PS50127"/>
    </source>
</evidence>
<dbReference type="GO" id="GO:0016740">
    <property type="term" value="F:transferase activity"/>
    <property type="evidence" value="ECO:0007669"/>
    <property type="project" value="UniProtKB-KW"/>
</dbReference>
<dbReference type="OrthoDB" id="9973183at2759"/>
<name>M2XRW4_GALSU</name>
<dbReference type="KEGG" id="gsl:Gasu_61800"/>
<dbReference type="AlphaFoldDB" id="M2XRW4"/>
<proteinExistence type="inferred from homology"/>
<evidence type="ECO:0000256" key="4">
    <source>
        <dbReference type="RuleBase" id="RU362109"/>
    </source>
</evidence>
<evidence type="ECO:0000256" key="1">
    <source>
        <dbReference type="ARBA" id="ARBA00022679"/>
    </source>
</evidence>
<dbReference type="PANTHER" id="PTHR24067">
    <property type="entry name" value="UBIQUITIN-CONJUGATING ENZYME E2"/>
    <property type="match status" value="1"/>
</dbReference>
<dbReference type="InterPro" id="IPR000608">
    <property type="entry name" value="UBC"/>
</dbReference>
<comment type="similarity">
    <text evidence="4">Belongs to the ubiquitin-conjugating enzyme family.</text>
</comment>
<dbReference type="GeneID" id="17085160"/>
<dbReference type="Pfam" id="PF00179">
    <property type="entry name" value="UQ_con"/>
    <property type="match status" value="1"/>
</dbReference>
<dbReference type="GO" id="GO:0005524">
    <property type="term" value="F:ATP binding"/>
    <property type="evidence" value="ECO:0007669"/>
    <property type="project" value="UniProtKB-UniRule"/>
</dbReference>
<dbReference type="STRING" id="130081.M2XRW4"/>
<evidence type="ECO:0000256" key="3">
    <source>
        <dbReference type="PROSITE-ProRule" id="PRU10133"/>
    </source>
</evidence>
<organism evidence="6 7">
    <name type="scientific">Galdieria sulphuraria</name>
    <name type="common">Red alga</name>
    <dbReference type="NCBI Taxonomy" id="130081"/>
    <lineage>
        <taxon>Eukaryota</taxon>
        <taxon>Rhodophyta</taxon>
        <taxon>Bangiophyceae</taxon>
        <taxon>Galdieriales</taxon>
        <taxon>Galdieriaceae</taxon>
        <taxon>Galdieria</taxon>
    </lineage>
</organism>
<keyword evidence="4" id="KW-0547">Nucleotide-binding</keyword>
<evidence type="ECO:0000313" key="7">
    <source>
        <dbReference type="Proteomes" id="UP000030680"/>
    </source>
</evidence>
<keyword evidence="7" id="KW-1185">Reference proteome</keyword>